<dbReference type="EMBL" id="AXCN02001819">
    <property type="status" value="NOT_ANNOTATED_CDS"/>
    <property type="molecule type" value="Genomic_DNA"/>
</dbReference>
<organism evidence="4 5">
    <name type="scientific">Anopheles farauti</name>
    <dbReference type="NCBI Taxonomy" id="69004"/>
    <lineage>
        <taxon>Eukaryota</taxon>
        <taxon>Metazoa</taxon>
        <taxon>Ecdysozoa</taxon>
        <taxon>Arthropoda</taxon>
        <taxon>Hexapoda</taxon>
        <taxon>Insecta</taxon>
        <taxon>Pterygota</taxon>
        <taxon>Neoptera</taxon>
        <taxon>Endopterygota</taxon>
        <taxon>Diptera</taxon>
        <taxon>Nematocera</taxon>
        <taxon>Culicoidea</taxon>
        <taxon>Culicidae</taxon>
        <taxon>Anophelinae</taxon>
        <taxon>Anopheles</taxon>
    </lineage>
</organism>
<dbReference type="InterPro" id="IPR027417">
    <property type="entry name" value="P-loop_NTPase"/>
</dbReference>
<name>A0A182QLR5_9DIPT</name>
<feature type="domain" description="Helicase C-terminal" evidence="3">
    <location>
        <begin position="437"/>
        <end position="605"/>
    </location>
</feature>
<feature type="domain" description="Helicase ATP-binding" evidence="2">
    <location>
        <begin position="140"/>
        <end position="306"/>
    </location>
</feature>
<dbReference type="SMART" id="SM00490">
    <property type="entry name" value="HELICc"/>
    <property type="match status" value="1"/>
</dbReference>
<dbReference type="SUPFAM" id="SSF52540">
    <property type="entry name" value="P-loop containing nucleoside triphosphate hydrolases"/>
    <property type="match status" value="2"/>
</dbReference>
<dbReference type="GO" id="GO:0016787">
    <property type="term" value="F:hydrolase activity"/>
    <property type="evidence" value="ECO:0007669"/>
    <property type="project" value="UniProtKB-KW"/>
</dbReference>
<dbReference type="InterPro" id="IPR049730">
    <property type="entry name" value="SNF2/RAD54-like_C"/>
</dbReference>
<dbReference type="VEuPathDB" id="VectorBase:AFAF012751"/>
<dbReference type="PROSITE" id="PS51194">
    <property type="entry name" value="HELICASE_CTER"/>
    <property type="match status" value="1"/>
</dbReference>
<sequence length="691" mass="79121">MKMGEYLRVENAVPIRACAVLLDKFVNKMELTKNDSNSTPVEGADSEKLKFREMMQRKRLLQLEALERKLDGFAKYNQENPKKQGRKPNKALQSIENLQRDESTDAENNNCDSATVFTTSPFYIKGTMREYQVRGLNWLISMHSSNLNGILADEMGLGKTIQSISMIGYLMHVRKLKGPFLIVVPLTTLDNWMREFARFLPTAKVLRAHGLGDDKKQVFSALSAKQPSWNVAITSYEFMTFNALHFVRLNFHYAIIDEGHRAKNERTQFARVLRRCKVQSMVLLTGTPIHNNLHELWALLNLLMPAFFNNADNFDTWFTVEDCVDPNHEQTRRLKRLLSSLLLRRTKQEVTADIPPKLHIDIYVPPTEQMYLSSQRVLLRQVLHTKPDGTPTFMNIANSVPHLRKAVMHPFLLPGVENLETNEVTDDIVNYSSKMIVLDKLLARLRARGSKVLIFTQWSLMVDILMDYMDWRGYPYCVLRGSTKPAERQSDMDKFNAPDSNLFAYLLTTRAGGLGINLIGADSVIFFDMDFNPQADFQAEDRAHRIGQTRRVHIFRLIVRGTFDELLYHHSERKRRLDASVIKESKTITKKLEEQAFEYQRTSMLLHGLVDPSAMDGPLDDLFRAMGARDAVHGGGKLQDDFQIMFPGIPCNNQTLNTMLQAAGLTEKRKAEDDTVVPVSGKRARRSTVQY</sequence>
<reference evidence="4" key="2">
    <citation type="submission" date="2020-05" db="UniProtKB">
        <authorList>
            <consortium name="EnsemblMetazoa"/>
        </authorList>
    </citation>
    <scope>IDENTIFICATION</scope>
    <source>
        <strain evidence="4">FAR1</strain>
    </source>
</reference>
<dbReference type="PANTHER" id="PTHR10799">
    <property type="entry name" value="SNF2/RAD54 HELICASE FAMILY"/>
    <property type="match status" value="1"/>
</dbReference>
<dbReference type="SMART" id="SM00487">
    <property type="entry name" value="DEXDc"/>
    <property type="match status" value="1"/>
</dbReference>
<accession>A0A182QLR5</accession>
<dbReference type="Gene3D" id="3.40.50.10810">
    <property type="entry name" value="Tandem AAA-ATPase domain"/>
    <property type="match status" value="1"/>
</dbReference>
<dbReference type="InterPro" id="IPR000330">
    <property type="entry name" value="SNF2_N"/>
</dbReference>
<dbReference type="GO" id="GO:0004386">
    <property type="term" value="F:helicase activity"/>
    <property type="evidence" value="ECO:0007669"/>
    <property type="project" value="UniProtKB-KW"/>
</dbReference>
<dbReference type="PROSITE" id="PS51192">
    <property type="entry name" value="HELICASE_ATP_BIND_1"/>
    <property type="match status" value="1"/>
</dbReference>
<dbReference type="EnsemblMetazoa" id="AFAF012751-RA">
    <property type="protein sequence ID" value="AFAF012751-PA"/>
    <property type="gene ID" value="AFAF012751"/>
</dbReference>
<dbReference type="GO" id="GO:0005524">
    <property type="term" value="F:ATP binding"/>
    <property type="evidence" value="ECO:0007669"/>
    <property type="project" value="UniProtKB-KW"/>
</dbReference>
<dbReference type="Proteomes" id="UP000075886">
    <property type="component" value="Unassembled WGS sequence"/>
</dbReference>
<dbReference type="STRING" id="69004.A0A182QLR5"/>
<evidence type="ECO:0008006" key="6">
    <source>
        <dbReference type="Google" id="ProtNLM"/>
    </source>
</evidence>
<dbReference type="InterPro" id="IPR014001">
    <property type="entry name" value="Helicase_ATP-bd"/>
</dbReference>
<proteinExistence type="predicted"/>
<dbReference type="Gene3D" id="3.40.50.300">
    <property type="entry name" value="P-loop containing nucleotide triphosphate hydrolases"/>
    <property type="match status" value="1"/>
</dbReference>
<keyword evidence="5" id="KW-1185">Reference proteome</keyword>
<keyword evidence="1" id="KW-0378">Hydrolase</keyword>
<dbReference type="GO" id="GO:0005634">
    <property type="term" value="C:nucleus"/>
    <property type="evidence" value="ECO:0007669"/>
    <property type="project" value="UniProtKB-SubCell"/>
</dbReference>
<dbReference type="Pfam" id="PF00271">
    <property type="entry name" value="Helicase_C"/>
    <property type="match status" value="1"/>
</dbReference>
<dbReference type="Pfam" id="PF00176">
    <property type="entry name" value="SNF2-rel_dom"/>
    <property type="match status" value="1"/>
</dbReference>
<dbReference type="InterPro" id="IPR001650">
    <property type="entry name" value="Helicase_C-like"/>
</dbReference>
<evidence type="ECO:0000256" key="1">
    <source>
        <dbReference type="ARBA" id="ARBA00022801"/>
    </source>
</evidence>
<protein>
    <recommendedName>
        <fullName evidence="6">Helicase</fullName>
    </recommendedName>
</protein>
<dbReference type="GO" id="GO:0006325">
    <property type="term" value="P:chromatin organization"/>
    <property type="evidence" value="ECO:0007669"/>
    <property type="project" value="UniProtKB-KW"/>
</dbReference>
<evidence type="ECO:0000259" key="3">
    <source>
        <dbReference type="PROSITE" id="PS51194"/>
    </source>
</evidence>
<dbReference type="GO" id="GO:0003677">
    <property type="term" value="F:DNA binding"/>
    <property type="evidence" value="ECO:0007669"/>
    <property type="project" value="UniProtKB-KW"/>
</dbReference>
<dbReference type="InterPro" id="IPR038718">
    <property type="entry name" value="SNF2-like_sf"/>
</dbReference>
<evidence type="ECO:0000313" key="4">
    <source>
        <dbReference type="EnsemblMetazoa" id="AFAF012751-PA"/>
    </source>
</evidence>
<reference evidence="5" key="1">
    <citation type="submission" date="2014-01" db="EMBL/GenBank/DDBJ databases">
        <title>The Genome Sequence of Anopheles farauti FAR1 (V2).</title>
        <authorList>
            <consortium name="The Broad Institute Genomics Platform"/>
            <person name="Neafsey D.E."/>
            <person name="Besansky N."/>
            <person name="Howell P."/>
            <person name="Walton C."/>
            <person name="Young S.K."/>
            <person name="Zeng Q."/>
            <person name="Gargeya S."/>
            <person name="Fitzgerald M."/>
            <person name="Haas B."/>
            <person name="Abouelleil A."/>
            <person name="Allen A.W."/>
            <person name="Alvarado L."/>
            <person name="Arachchi H.M."/>
            <person name="Berlin A.M."/>
            <person name="Chapman S.B."/>
            <person name="Gainer-Dewar J."/>
            <person name="Goldberg J."/>
            <person name="Griggs A."/>
            <person name="Gujja S."/>
            <person name="Hansen M."/>
            <person name="Howarth C."/>
            <person name="Imamovic A."/>
            <person name="Ireland A."/>
            <person name="Larimer J."/>
            <person name="McCowan C."/>
            <person name="Murphy C."/>
            <person name="Pearson M."/>
            <person name="Poon T.W."/>
            <person name="Priest M."/>
            <person name="Roberts A."/>
            <person name="Saif S."/>
            <person name="Shea T."/>
            <person name="Sisk P."/>
            <person name="Sykes S."/>
            <person name="Wortman J."/>
            <person name="Nusbaum C."/>
            <person name="Birren B."/>
        </authorList>
    </citation>
    <scope>NUCLEOTIDE SEQUENCE [LARGE SCALE GENOMIC DNA]</scope>
    <source>
        <strain evidence="5">FAR1</strain>
    </source>
</reference>
<evidence type="ECO:0000313" key="5">
    <source>
        <dbReference type="Proteomes" id="UP000075886"/>
    </source>
</evidence>
<dbReference type="AlphaFoldDB" id="A0A182QLR5"/>
<evidence type="ECO:0000259" key="2">
    <source>
        <dbReference type="PROSITE" id="PS51192"/>
    </source>
</evidence>
<dbReference type="CDD" id="cd18793">
    <property type="entry name" value="SF2_C_SNF"/>
    <property type="match status" value="1"/>
</dbReference>